<keyword evidence="2" id="KW-0479">Metal-binding</keyword>
<dbReference type="GO" id="GO:0046872">
    <property type="term" value="F:metal ion binding"/>
    <property type="evidence" value="ECO:0007669"/>
    <property type="project" value="UniProtKB-KW"/>
</dbReference>
<protein>
    <recommendedName>
        <fullName evidence="6">DAPG hydrolase PhiG domain-containing protein</fullName>
    </recommendedName>
</protein>
<evidence type="ECO:0000313" key="7">
    <source>
        <dbReference type="EMBL" id="QIZ08171.1"/>
    </source>
</evidence>
<evidence type="ECO:0000256" key="2">
    <source>
        <dbReference type="ARBA" id="ARBA00022723"/>
    </source>
</evidence>
<evidence type="ECO:0000256" key="3">
    <source>
        <dbReference type="ARBA" id="ARBA00022801"/>
    </source>
</evidence>
<evidence type="ECO:0000256" key="1">
    <source>
        <dbReference type="ARBA" id="ARBA00001947"/>
    </source>
</evidence>
<reference evidence="7 8" key="2">
    <citation type="submission" date="2020-04" db="EMBL/GenBank/DDBJ databases">
        <authorList>
            <person name="Fomenkov A."/>
            <person name="Anton B.P."/>
            <person name="Roberts R.J."/>
        </authorList>
    </citation>
    <scope>NUCLEOTIDE SEQUENCE [LARGE SCALE GENOMIC DNA]</scope>
    <source>
        <strain evidence="7 8">S2</strain>
    </source>
</reference>
<proteinExistence type="inferred from homology"/>
<gene>
    <name evidence="7" type="ORF">HFZ78_16725</name>
</gene>
<evidence type="ECO:0000256" key="4">
    <source>
        <dbReference type="ARBA" id="ARBA00022833"/>
    </source>
</evidence>
<dbReference type="InterPro" id="IPR041526">
    <property type="entry name" value="DAPG_hydrolase"/>
</dbReference>
<comment type="cofactor">
    <cofactor evidence="1">
        <name>Zn(2+)</name>
        <dbReference type="ChEBI" id="CHEBI:29105"/>
    </cofactor>
</comment>
<dbReference type="EMBL" id="CP051128">
    <property type="protein sequence ID" value="QIZ08171.1"/>
    <property type="molecule type" value="Genomic_DNA"/>
</dbReference>
<dbReference type="Proteomes" id="UP000501868">
    <property type="component" value="Chromosome"/>
</dbReference>
<evidence type="ECO:0000259" key="6">
    <source>
        <dbReference type="Pfam" id="PF18089"/>
    </source>
</evidence>
<keyword evidence="4" id="KW-0862">Zinc</keyword>
<keyword evidence="3" id="KW-0378">Hydrolase</keyword>
<reference evidence="7 8" key="1">
    <citation type="submission" date="2020-04" db="EMBL/GenBank/DDBJ databases">
        <title>Genome-Wide Identification of 5-Methylcytosine Sites in Bacterial Genomes By High-Throughput Sequencing of MspJI Restriction Fragments.</title>
        <authorList>
            <person name="Wu V."/>
        </authorList>
    </citation>
    <scope>NUCLEOTIDE SEQUENCE [LARGE SCALE GENOMIC DNA]</scope>
    <source>
        <strain evidence="7 8">S2</strain>
    </source>
</reference>
<dbReference type="Pfam" id="PF18089">
    <property type="entry name" value="DAPG_hydrolase"/>
    <property type="match status" value="1"/>
</dbReference>
<organism evidence="7 8">
    <name type="scientific">Priestia megaterium</name>
    <name type="common">Bacillus megaterium</name>
    <dbReference type="NCBI Taxonomy" id="1404"/>
    <lineage>
        <taxon>Bacteria</taxon>
        <taxon>Bacillati</taxon>
        <taxon>Bacillota</taxon>
        <taxon>Bacilli</taxon>
        <taxon>Bacillales</taxon>
        <taxon>Bacillaceae</taxon>
        <taxon>Priestia</taxon>
    </lineage>
</organism>
<dbReference type="AlphaFoldDB" id="A0A6H1P4G4"/>
<sequence length="69" mass="7923">MIEGRERGSDTCFWIGYQIDVNKKPVKVLPEGVIIPEFVPKALINHCAKKFAHLAKILPPLYEEEKLNF</sequence>
<comment type="similarity">
    <text evidence="5">Belongs to the DAPG/phloretin hydrolase family.</text>
</comment>
<dbReference type="GO" id="GO:0016787">
    <property type="term" value="F:hydrolase activity"/>
    <property type="evidence" value="ECO:0007669"/>
    <property type="project" value="UniProtKB-KW"/>
</dbReference>
<accession>A0A6H1P4G4</accession>
<feature type="domain" description="DAPG hydrolase PhiG" evidence="6">
    <location>
        <begin position="11"/>
        <end position="63"/>
    </location>
</feature>
<evidence type="ECO:0000256" key="5">
    <source>
        <dbReference type="ARBA" id="ARBA00023459"/>
    </source>
</evidence>
<name>A0A6H1P4G4_PRIMG</name>
<evidence type="ECO:0000313" key="8">
    <source>
        <dbReference type="Proteomes" id="UP000501868"/>
    </source>
</evidence>